<dbReference type="SUPFAM" id="SSF88946">
    <property type="entry name" value="Sigma2 domain of RNA polymerase sigma factors"/>
    <property type="match status" value="1"/>
</dbReference>
<sequence length="410" mass="46338">MNDQALIPHLFRTEYRNIVSVLCYRFGIAHIEEAEDLVSDTFLAATEQWSLDGVPENPRAWLYAVAKNKTKNHIKRDALFEQKLAVEIKYNAEKSEAFDIDLSQKNIADSQLAMMFTVCNPVNSPESQIALALNLLCGFGSPEIADAFLTNKEVIYKRLQRAKEKLKEAHIKIQQPTLPEIAERLDTVMTTLYLLFSEGYYSTSQNTTLRKDLCLEAMRLNALLIENATTNRPSANALLALMCFHASRFDARLTADGEAILYQEQDDTLWDKNLIAQGTHFLNMASTGPAVTKYHLEAGIAYWHTQKENTDEKWQNILSLYNELLILEYSPVAALNRTFALAKTNGKAEAIREAEKLKLTDNPFYYSLLGSLYSDLDNGKAIQHFEAALAITNSPTDKVTLARNIERLKT</sequence>
<dbReference type="RefSeq" id="WP_202007861.1">
    <property type="nucleotide sequence ID" value="NZ_JAERRB010000001.1"/>
</dbReference>
<feature type="domain" description="RNA polymerase sigma-70 region 2" evidence="1">
    <location>
        <begin position="14"/>
        <end position="77"/>
    </location>
</feature>
<dbReference type="Gene3D" id="1.10.1740.10">
    <property type="match status" value="1"/>
</dbReference>
<organism evidence="3 4">
    <name type="scientific">Chryseolinea lacunae</name>
    <dbReference type="NCBI Taxonomy" id="2801331"/>
    <lineage>
        <taxon>Bacteria</taxon>
        <taxon>Pseudomonadati</taxon>
        <taxon>Bacteroidota</taxon>
        <taxon>Cytophagia</taxon>
        <taxon>Cytophagales</taxon>
        <taxon>Fulvivirgaceae</taxon>
        <taxon>Chryseolinea</taxon>
    </lineage>
</organism>
<dbReference type="Pfam" id="PF20239">
    <property type="entry name" value="DUF6596"/>
    <property type="match status" value="1"/>
</dbReference>
<evidence type="ECO:0000259" key="1">
    <source>
        <dbReference type="Pfam" id="PF04542"/>
    </source>
</evidence>
<dbReference type="InterPro" id="IPR046531">
    <property type="entry name" value="DUF6596"/>
</dbReference>
<comment type="caution">
    <text evidence="3">The sequence shown here is derived from an EMBL/GenBank/DDBJ whole genome shotgun (WGS) entry which is preliminary data.</text>
</comment>
<evidence type="ECO:0000313" key="4">
    <source>
        <dbReference type="Proteomes" id="UP000613030"/>
    </source>
</evidence>
<name>A0ABS1KM53_9BACT</name>
<dbReference type="InterPro" id="IPR014284">
    <property type="entry name" value="RNA_pol_sigma-70_dom"/>
</dbReference>
<evidence type="ECO:0000313" key="3">
    <source>
        <dbReference type="EMBL" id="MBL0740531.1"/>
    </source>
</evidence>
<protein>
    <submittedName>
        <fullName evidence="3">Sigma-70 family RNA polymerase sigma factor</fullName>
    </submittedName>
</protein>
<dbReference type="EMBL" id="JAERRB010000001">
    <property type="protein sequence ID" value="MBL0740531.1"/>
    <property type="molecule type" value="Genomic_DNA"/>
</dbReference>
<keyword evidence="4" id="KW-1185">Reference proteome</keyword>
<dbReference type="PANTHER" id="PTHR47756">
    <property type="entry name" value="BLL6612 PROTEIN-RELATED"/>
    <property type="match status" value="1"/>
</dbReference>
<gene>
    <name evidence="3" type="ORF">JI741_04840</name>
</gene>
<proteinExistence type="predicted"/>
<evidence type="ECO:0000259" key="2">
    <source>
        <dbReference type="Pfam" id="PF20239"/>
    </source>
</evidence>
<accession>A0ABS1KM53</accession>
<dbReference type="InterPro" id="IPR007627">
    <property type="entry name" value="RNA_pol_sigma70_r2"/>
</dbReference>
<dbReference type="Pfam" id="PF04542">
    <property type="entry name" value="Sigma70_r2"/>
    <property type="match status" value="1"/>
</dbReference>
<feature type="domain" description="DUF6596" evidence="2">
    <location>
        <begin position="184"/>
        <end position="285"/>
    </location>
</feature>
<dbReference type="NCBIfam" id="TIGR02937">
    <property type="entry name" value="sigma70-ECF"/>
    <property type="match status" value="1"/>
</dbReference>
<dbReference type="PANTHER" id="PTHR47756:SF2">
    <property type="entry name" value="BLL6612 PROTEIN"/>
    <property type="match status" value="1"/>
</dbReference>
<dbReference type="InterPro" id="IPR013325">
    <property type="entry name" value="RNA_pol_sigma_r2"/>
</dbReference>
<dbReference type="Proteomes" id="UP000613030">
    <property type="component" value="Unassembled WGS sequence"/>
</dbReference>
<reference evidence="3 4" key="1">
    <citation type="submission" date="2021-01" db="EMBL/GenBank/DDBJ databases">
        <title>Chryseolinea sp. Jin1 Genome sequencing and assembly.</title>
        <authorList>
            <person name="Kim I."/>
        </authorList>
    </citation>
    <scope>NUCLEOTIDE SEQUENCE [LARGE SCALE GENOMIC DNA]</scope>
    <source>
        <strain evidence="3 4">Jin1</strain>
    </source>
</reference>